<dbReference type="PANTHER" id="PTHR33531:SF10">
    <property type="entry name" value="BLR7895 PROTEIN"/>
    <property type="match status" value="1"/>
</dbReference>
<dbReference type="InterPro" id="IPR012347">
    <property type="entry name" value="Ferritin-like"/>
</dbReference>
<feature type="domain" description="Rubrerythrin diiron-binding" evidence="1">
    <location>
        <begin position="95"/>
        <end position="144"/>
    </location>
</feature>
<dbReference type="Pfam" id="PF02915">
    <property type="entry name" value="Rubrerythrin"/>
    <property type="match status" value="2"/>
</dbReference>
<feature type="domain" description="Rubrerythrin diiron-binding" evidence="1">
    <location>
        <begin position="11"/>
        <end position="56"/>
    </location>
</feature>
<evidence type="ECO:0000313" key="2">
    <source>
        <dbReference type="EMBL" id="GAK52517.1"/>
    </source>
</evidence>
<name>A0A081BQ51_9BACT</name>
<proteinExistence type="predicted"/>
<dbReference type="GO" id="GO:0046872">
    <property type="term" value="F:metal ion binding"/>
    <property type="evidence" value="ECO:0007669"/>
    <property type="project" value="InterPro"/>
</dbReference>
<organism evidence="2">
    <name type="scientific">Candidatus Moduliflexus flocculans</name>
    <dbReference type="NCBI Taxonomy" id="1499966"/>
    <lineage>
        <taxon>Bacteria</taxon>
        <taxon>Candidatus Moduliflexota</taxon>
        <taxon>Candidatus Moduliflexia</taxon>
        <taxon>Candidatus Moduliflexales</taxon>
        <taxon>Candidatus Moduliflexaceae</taxon>
    </lineage>
</organism>
<dbReference type="GO" id="GO:0016491">
    <property type="term" value="F:oxidoreductase activity"/>
    <property type="evidence" value="ECO:0007669"/>
    <property type="project" value="InterPro"/>
</dbReference>
<protein>
    <submittedName>
        <fullName evidence="2">Rubrerythrin</fullName>
    </submittedName>
</protein>
<dbReference type="InterPro" id="IPR009078">
    <property type="entry name" value="Ferritin-like_SF"/>
</dbReference>
<evidence type="ECO:0000313" key="3">
    <source>
        <dbReference type="Proteomes" id="UP000030700"/>
    </source>
</evidence>
<dbReference type="InterPro" id="IPR003251">
    <property type="entry name" value="Rr_diiron-bd_dom"/>
</dbReference>
<dbReference type="PANTHER" id="PTHR33531">
    <property type="entry name" value="RUBRERYTHRIN SUBFAMILY"/>
    <property type="match status" value="1"/>
</dbReference>
<gene>
    <name evidence="2" type="ORF">U14_03768</name>
</gene>
<sequence length="156" mass="18078">MTTFESVDAALDFAIEQEEFSAQLYRKLAAAIKQPRMREIFEDFAMEEIVHKEKLILVKARKLLLPARDKIMDLRRNDYLVSATPEETAEYQQTLLLAMRKEKAAFKFYTHLAASTDLPELQSLFSALAEEEAKHKLRFEVEYDANFSKGTSHENI</sequence>
<dbReference type="CDD" id="cd01045">
    <property type="entry name" value="Ferritin_like_AB"/>
    <property type="match status" value="1"/>
</dbReference>
<evidence type="ECO:0000259" key="1">
    <source>
        <dbReference type="Pfam" id="PF02915"/>
    </source>
</evidence>
<dbReference type="HOGENOM" id="CLU_119858_2_0_0"/>
<reference evidence="2" key="1">
    <citation type="journal article" date="2015" name="PeerJ">
        <title>First genomic representation of candidate bacterial phylum KSB3 points to enhanced environmental sensing as a trigger of wastewater bulking.</title>
        <authorList>
            <person name="Sekiguchi Y."/>
            <person name="Ohashi A."/>
            <person name="Parks D.H."/>
            <person name="Yamauchi T."/>
            <person name="Tyson G.W."/>
            <person name="Hugenholtz P."/>
        </authorList>
    </citation>
    <scope>NUCLEOTIDE SEQUENCE [LARGE SCALE GENOMIC DNA]</scope>
</reference>
<keyword evidence="3" id="KW-1185">Reference proteome</keyword>
<accession>A0A081BQ51</accession>
<dbReference type="SUPFAM" id="SSF47240">
    <property type="entry name" value="Ferritin-like"/>
    <property type="match status" value="1"/>
</dbReference>
<dbReference type="EMBL" id="DF820458">
    <property type="protein sequence ID" value="GAK52517.1"/>
    <property type="molecule type" value="Genomic_DNA"/>
</dbReference>
<dbReference type="Gene3D" id="1.20.1260.10">
    <property type="match status" value="1"/>
</dbReference>
<dbReference type="AlphaFoldDB" id="A0A081BQ51"/>
<dbReference type="STRING" id="1499966.U14_03768"/>
<dbReference type="Proteomes" id="UP000030700">
    <property type="component" value="Unassembled WGS sequence"/>
</dbReference>